<reference evidence="7" key="2">
    <citation type="submission" date="2023-04" db="EMBL/GenBank/DDBJ databases">
        <authorList>
            <person name="Bu L."/>
            <person name="Lu L."/>
            <person name="Laidemitt M.R."/>
            <person name="Zhang S.M."/>
            <person name="Mutuku M."/>
            <person name="Mkoji G."/>
            <person name="Steinauer M."/>
            <person name="Loker E.S."/>
        </authorList>
    </citation>
    <scope>NUCLEOTIDE SEQUENCE</scope>
    <source>
        <strain evidence="7">KasaAsao</strain>
        <tissue evidence="7">Whole Snail</tissue>
    </source>
</reference>
<dbReference type="PROSITE" id="PS50262">
    <property type="entry name" value="G_PROTEIN_RECEP_F1_2"/>
    <property type="match status" value="1"/>
</dbReference>
<comment type="subcellular location">
    <subcellularLocation>
        <location evidence="1">Membrane</location>
    </subcellularLocation>
</comment>
<evidence type="ECO:0000256" key="4">
    <source>
        <dbReference type="ARBA" id="ARBA00023136"/>
    </source>
</evidence>
<dbReference type="PANTHER" id="PTHR46641:SF2">
    <property type="entry name" value="FMRFAMIDE RECEPTOR"/>
    <property type="match status" value="1"/>
</dbReference>
<dbReference type="GO" id="GO:0016020">
    <property type="term" value="C:membrane"/>
    <property type="evidence" value="ECO:0007669"/>
    <property type="project" value="UniProtKB-SubCell"/>
</dbReference>
<dbReference type="SUPFAM" id="SSF81321">
    <property type="entry name" value="Family A G protein-coupled receptor-like"/>
    <property type="match status" value="1"/>
</dbReference>
<dbReference type="InterPro" id="IPR019427">
    <property type="entry name" value="7TM_GPCR_serpentine_rcpt_Srw"/>
</dbReference>
<gene>
    <name evidence="7" type="ORF">Bpfe_021867</name>
</gene>
<dbReference type="InterPro" id="IPR052954">
    <property type="entry name" value="GPCR-Ligand_Int"/>
</dbReference>
<keyword evidence="4 5" id="KW-0472">Membrane</keyword>
<accession>A0AAD8B7E3</accession>
<keyword evidence="3 5" id="KW-1133">Transmembrane helix</keyword>
<organism evidence="7 8">
    <name type="scientific">Biomphalaria pfeifferi</name>
    <name type="common">Bloodfluke planorb</name>
    <name type="synonym">Freshwater snail</name>
    <dbReference type="NCBI Taxonomy" id="112525"/>
    <lineage>
        <taxon>Eukaryota</taxon>
        <taxon>Metazoa</taxon>
        <taxon>Spiralia</taxon>
        <taxon>Lophotrochozoa</taxon>
        <taxon>Mollusca</taxon>
        <taxon>Gastropoda</taxon>
        <taxon>Heterobranchia</taxon>
        <taxon>Euthyneura</taxon>
        <taxon>Panpulmonata</taxon>
        <taxon>Hygrophila</taxon>
        <taxon>Lymnaeoidea</taxon>
        <taxon>Planorbidae</taxon>
        <taxon>Biomphalaria</taxon>
    </lineage>
</organism>
<feature type="transmembrane region" description="Helical" evidence="5">
    <location>
        <begin position="261"/>
        <end position="283"/>
    </location>
</feature>
<feature type="transmembrane region" description="Helical" evidence="5">
    <location>
        <begin position="27"/>
        <end position="53"/>
    </location>
</feature>
<evidence type="ECO:0000256" key="1">
    <source>
        <dbReference type="ARBA" id="ARBA00004370"/>
    </source>
</evidence>
<keyword evidence="2 5" id="KW-0812">Transmembrane</keyword>
<feature type="transmembrane region" description="Helical" evidence="5">
    <location>
        <begin position="289"/>
        <end position="316"/>
    </location>
</feature>
<dbReference type="Proteomes" id="UP001233172">
    <property type="component" value="Unassembled WGS sequence"/>
</dbReference>
<keyword evidence="8" id="KW-1185">Reference proteome</keyword>
<name>A0AAD8B7E3_BIOPF</name>
<feature type="transmembrane region" description="Helical" evidence="5">
    <location>
        <begin position="105"/>
        <end position="126"/>
    </location>
</feature>
<proteinExistence type="predicted"/>
<sequence length="336" mass="37985">MEDVKLSFNSSALSSNDPDGDKLHFDFWFTLVATNCLNVWSIVSNTLNVIVFVKQGVKERVNFTLLCLSCSDIMGAVFGTTSNVMLAGDVYILSSRIDGISFNIYFAWVSAIFVDLSTAITVFIAVERCTCVARPLHFNSSFIALHTRGIILVISVFILANYIPLLATFAFYEDLNSETNITIFKINFSTINIQLQQCNDFLFCTFLAGICLICVFVCAIIMYRGLQKSSKVRRSTHENTKKDNSQVAVLSNKERRVVKMIFFLACLYMVSSLPRISFCWTFAMNEVGPLYLVLSNIFNFATVTYGAFSIFIYFAFSLRYRVIVLRLFLPTSQKKT</sequence>
<dbReference type="PANTHER" id="PTHR46641">
    <property type="entry name" value="FMRFAMIDE RECEPTOR-RELATED"/>
    <property type="match status" value="1"/>
</dbReference>
<feature type="domain" description="G-protein coupled receptors family 1 profile" evidence="6">
    <location>
        <begin position="44"/>
        <end position="313"/>
    </location>
</feature>
<evidence type="ECO:0000313" key="7">
    <source>
        <dbReference type="EMBL" id="KAK0048758.1"/>
    </source>
</evidence>
<evidence type="ECO:0000256" key="5">
    <source>
        <dbReference type="SAM" id="Phobius"/>
    </source>
</evidence>
<comment type="caution">
    <text evidence="7">The sequence shown here is derived from an EMBL/GenBank/DDBJ whole genome shotgun (WGS) entry which is preliminary data.</text>
</comment>
<evidence type="ECO:0000313" key="8">
    <source>
        <dbReference type="Proteomes" id="UP001233172"/>
    </source>
</evidence>
<dbReference type="InterPro" id="IPR017452">
    <property type="entry name" value="GPCR_Rhodpsn_7TM"/>
</dbReference>
<dbReference type="EMBL" id="JASAOG010000134">
    <property type="protein sequence ID" value="KAK0048758.1"/>
    <property type="molecule type" value="Genomic_DNA"/>
</dbReference>
<dbReference type="GO" id="GO:0008528">
    <property type="term" value="F:G protein-coupled peptide receptor activity"/>
    <property type="evidence" value="ECO:0007669"/>
    <property type="project" value="InterPro"/>
</dbReference>
<reference evidence="7" key="1">
    <citation type="journal article" date="2023" name="PLoS Negl. Trop. Dis.">
        <title>A genome sequence for Biomphalaria pfeifferi, the major vector snail for the human-infecting parasite Schistosoma mansoni.</title>
        <authorList>
            <person name="Bu L."/>
            <person name="Lu L."/>
            <person name="Laidemitt M.R."/>
            <person name="Zhang S.M."/>
            <person name="Mutuku M."/>
            <person name="Mkoji G."/>
            <person name="Steinauer M."/>
            <person name="Loker E.S."/>
        </authorList>
    </citation>
    <scope>NUCLEOTIDE SEQUENCE</scope>
    <source>
        <strain evidence="7">KasaAsao</strain>
    </source>
</reference>
<feature type="transmembrane region" description="Helical" evidence="5">
    <location>
        <begin position="65"/>
        <end position="85"/>
    </location>
</feature>
<feature type="transmembrane region" description="Helical" evidence="5">
    <location>
        <begin position="147"/>
        <end position="172"/>
    </location>
</feature>
<feature type="transmembrane region" description="Helical" evidence="5">
    <location>
        <begin position="206"/>
        <end position="226"/>
    </location>
</feature>
<dbReference type="Pfam" id="PF10324">
    <property type="entry name" value="7TM_GPCR_Srw"/>
    <property type="match status" value="1"/>
</dbReference>
<evidence type="ECO:0000256" key="2">
    <source>
        <dbReference type="ARBA" id="ARBA00022692"/>
    </source>
</evidence>
<evidence type="ECO:0000259" key="6">
    <source>
        <dbReference type="PROSITE" id="PS50262"/>
    </source>
</evidence>
<dbReference type="AlphaFoldDB" id="A0AAD8B7E3"/>
<evidence type="ECO:0000256" key="3">
    <source>
        <dbReference type="ARBA" id="ARBA00022989"/>
    </source>
</evidence>
<dbReference type="Gene3D" id="1.20.1070.10">
    <property type="entry name" value="Rhodopsin 7-helix transmembrane proteins"/>
    <property type="match status" value="1"/>
</dbReference>
<protein>
    <submittedName>
        <fullName evidence="7">P2Y purinoceptor 2</fullName>
    </submittedName>
</protein>